<evidence type="ECO:0000256" key="5">
    <source>
        <dbReference type="ARBA" id="ARBA00023244"/>
    </source>
</evidence>
<dbReference type="UniPathway" id="UPA00262">
    <property type="reaction ID" value="UER00222"/>
</dbReference>
<dbReference type="InterPro" id="IPR006367">
    <property type="entry name" value="Sirohaem_synthase_N"/>
</dbReference>
<dbReference type="InterPro" id="IPR028281">
    <property type="entry name" value="Sirohaem_synthase_central"/>
</dbReference>
<evidence type="ECO:0000313" key="8">
    <source>
        <dbReference type="EMBL" id="SFF65630.1"/>
    </source>
</evidence>
<dbReference type="GO" id="GO:0019354">
    <property type="term" value="P:siroheme biosynthetic process"/>
    <property type="evidence" value="ECO:0007669"/>
    <property type="project" value="UniProtKB-UniPathway"/>
</dbReference>
<evidence type="ECO:0000256" key="3">
    <source>
        <dbReference type="ARBA" id="ARBA00023002"/>
    </source>
</evidence>
<proteinExistence type="predicted"/>
<name>A0A1I2KHC1_9FLAO</name>
<dbReference type="Pfam" id="PF13241">
    <property type="entry name" value="NAD_binding_7"/>
    <property type="match status" value="1"/>
</dbReference>
<dbReference type="EMBL" id="FOOH01000003">
    <property type="protein sequence ID" value="SFF65630.1"/>
    <property type="molecule type" value="Genomic_DNA"/>
</dbReference>
<dbReference type="EC" id="1.3.1.76" evidence="2"/>
<sequence>MGARGPMEERNELYPVFLKVNKLNILVVGGGQVGHEKLHFLFKSSPNAKVEVVAKWFLPETEELAKKHGAKLTKGRYRRKYLKNRHFVIAATNDAKLNKRVYKHAKKRYLLANIADTPELCDFYMGGIVNKGHVKIAISTNGKSPTAAKRLRQFFEEVIPENVNQMVENLNEYRSNIKGDFEAKVDQMNSITESLKVKNKSDD</sequence>
<dbReference type="AlphaFoldDB" id="A0A1I2KHC1"/>
<organism evidence="8 9">
    <name type="scientific">Salegentibacter agarivorans</name>
    <dbReference type="NCBI Taxonomy" id="345907"/>
    <lineage>
        <taxon>Bacteria</taxon>
        <taxon>Pseudomonadati</taxon>
        <taxon>Bacteroidota</taxon>
        <taxon>Flavobacteriia</taxon>
        <taxon>Flavobacteriales</taxon>
        <taxon>Flavobacteriaceae</taxon>
        <taxon>Salegentibacter</taxon>
    </lineage>
</organism>
<dbReference type="InterPro" id="IPR036291">
    <property type="entry name" value="NAD(P)-bd_dom_sf"/>
</dbReference>
<dbReference type="PANTHER" id="PTHR35330:SF1">
    <property type="entry name" value="SIROHEME BIOSYNTHESIS PROTEIN MET8"/>
    <property type="match status" value="1"/>
</dbReference>
<evidence type="ECO:0000256" key="1">
    <source>
        <dbReference type="ARBA" id="ARBA00005010"/>
    </source>
</evidence>
<evidence type="ECO:0000259" key="7">
    <source>
        <dbReference type="Pfam" id="PF14824"/>
    </source>
</evidence>
<evidence type="ECO:0000256" key="6">
    <source>
        <dbReference type="ARBA" id="ARBA00047561"/>
    </source>
</evidence>
<dbReference type="GO" id="GO:0004325">
    <property type="term" value="F:ferrochelatase activity"/>
    <property type="evidence" value="ECO:0007669"/>
    <property type="project" value="InterPro"/>
</dbReference>
<dbReference type="Proteomes" id="UP000199116">
    <property type="component" value="Unassembled WGS sequence"/>
</dbReference>
<evidence type="ECO:0000313" key="9">
    <source>
        <dbReference type="Proteomes" id="UP000199116"/>
    </source>
</evidence>
<evidence type="ECO:0000256" key="4">
    <source>
        <dbReference type="ARBA" id="ARBA00023027"/>
    </source>
</evidence>
<feature type="domain" description="Siroheme synthase central" evidence="7">
    <location>
        <begin position="132"/>
        <end position="156"/>
    </location>
</feature>
<dbReference type="PANTHER" id="PTHR35330">
    <property type="entry name" value="SIROHEME BIOSYNTHESIS PROTEIN MET8"/>
    <property type="match status" value="1"/>
</dbReference>
<dbReference type="SUPFAM" id="SSF75615">
    <property type="entry name" value="Siroheme synthase middle domains-like"/>
    <property type="match status" value="1"/>
</dbReference>
<comment type="pathway">
    <text evidence="1">Porphyrin-containing compound metabolism; siroheme biosynthesis; sirohydrochlorin from precorrin-2: step 1/1.</text>
</comment>
<dbReference type="SUPFAM" id="SSF51735">
    <property type="entry name" value="NAD(P)-binding Rossmann-fold domains"/>
    <property type="match status" value="1"/>
</dbReference>
<protein>
    <recommendedName>
        <fullName evidence="2">precorrin-2 dehydrogenase</fullName>
        <ecNumber evidence="2">1.3.1.76</ecNumber>
    </recommendedName>
</protein>
<dbReference type="NCBIfam" id="TIGR01470">
    <property type="entry name" value="cysG_Nterm"/>
    <property type="match status" value="1"/>
</dbReference>
<keyword evidence="3" id="KW-0560">Oxidoreductase</keyword>
<gene>
    <name evidence="8" type="ORF">SAMN04488033_10372</name>
</gene>
<keyword evidence="9" id="KW-1185">Reference proteome</keyword>
<dbReference type="GO" id="GO:0043115">
    <property type="term" value="F:precorrin-2 dehydrogenase activity"/>
    <property type="evidence" value="ECO:0007669"/>
    <property type="project" value="UniProtKB-EC"/>
</dbReference>
<dbReference type="InterPro" id="IPR028161">
    <property type="entry name" value="Met8-like"/>
</dbReference>
<dbReference type="Pfam" id="PF14824">
    <property type="entry name" value="Sirohm_synth_M"/>
    <property type="match status" value="1"/>
</dbReference>
<accession>A0A1I2KHC1</accession>
<keyword evidence="4" id="KW-0520">NAD</keyword>
<dbReference type="Gene3D" id="3.40.50.720">
    <property type="entry name" value="NAD(P)-binding Rossmann-like Domain"/>
    <property type="match status" value="1"/>
</dbReference>
<reference evidence="9" key="1">
    <citation type="submission" date="2016-10" db="EMBL/GenBank/DDBJ databases">
        <authorList>
            <person name="Varghese N."/>
            <person name="Submissions S."/>
        </authorList>
    </citation>
    <scope>NUCLEOTIDE SEQUENCE [LARGE SCALE GENOMIC DNA]</scope>
    <source>
        <strain evidence="9">DSM 23515</strain>
    </source>
</reference>
<evidence type="ECO:0000256" key="2">
    <source>
        <dbReference type="ARBA" id="ARBA00012400"/>
    </source>
</evidence>
<comment type="catalytic activity">
    <reaction evidence="6">
        <text>precorrin-2 + NAD(+) = sirohydrochlorin + NADH + 2 H(+)</text>
        <dbReference type="Rhea" id="RHEA:15613"/>
        <dbReference type="ChEBI" id="CHEBI:15378"/>
        <dbReference type="ChEBI" id="CHEBI:57540"/>
        <dbReference type="ChEBI" id="CHEBI:57945"/>
        <dbReference type="ChEBI" id="CHEBI:58351"/>
        <dbReference type="ChEBI" id="CHEBI:58827"/>
        <dbReference type="EC" id="1.3.1.76"/>
    </reaction>
</comment>
<keyword evidence="5" id="KW-0627">Porphyrin biosynthesis</keyword>
<dbReference type="Gene3D" id="3.30.160.110">
    <property type="entry name" value="Siroheme synthase, domain 2"/>
    <property type="match status" value="1"/>
</dbReference>